<dbReference type="EMBL" id="PISJ01000010">
    <property type="protein sequence ID" value="PKF34822.1"/>
    <property type="molecule type" value="Genomic_DNA"/>
</dbReference>
<dbReference type="InterPro" id="IPR027396">
    <property type="entry name" value="DsrEFH-like"/>
</dbReference>
<comment type="caution">
    <text evidence="1">The sequence shown here is derived from an EMBL/GenBank/DDBJ whole genome shotgun (WGS) entry which is preliminary data.</text>
</comment>
<reference evidence="1 2" key="1">
    <citation type="submission" date="2017-12" db="EMBL/GenBank/DDBJ databases">
        <title>Draft Genome sequences of multiple microbial strains isolated from spacecraft associated surfaces.</title>
        <authorList>
            <person name="Seuylemezian A."/>
            <person name="Vaishampayan P."/>
            <person name="Venkateswaran K."/>
        </authorList>
    </citation>
    <scope>NUCLEOTIDE SEQUENCE [LARGE SCALE GENOMIC DNA]</scope>
    <source>
        <strain evidence="1 2">2P01AA</strain>
    </source>
</reference>
<evidence type="ECO:0000313" key="1">
    <source>
        <dbReference type="EMBL" id="PKF34822.1"/>
    </source>
</evidence>
<dbReference type="Gene3D" id="3.40.1260.10">
    <property type="entry name" value="DsrEFH-like"/>
    <property type="match status" value="1"/>
</dbReference>
<evidence type="ECO:0000313" key="2">
    <source>
        <dbReference type="Proteomes" id="UP000233553"/>
    </source>
</evidence>
<dbReference type="Proteomes" id="UP000233553">
    <property type="component" value="Unassembled WGS sequence"/>
</dbReference>
<protein>
    <recommendedName>
        <fullName evidence="3">DsrH like protein</fullName>
    </recommendedName>
</protein>
<dbReference type="RefSeq" id="WP_101236019.1">
    <property type="nucleotide sequence ID" value="NZ_PISJ01000010.1"/>
</dbReference>
<accession>A0A2N0WHB7</accession>
<organism evidence="1 2">
    <name type="scientific">Acinetobacter proteolyticus</name>
    <dbReference type="NCBI Taxonomy" id="1776741"/>
    <lineage>
        <taxon>Bacteria</taxon>
        <taxon>Pseudomonadati</taxon>
        <taxon>Pseudomonadota</taxon>
        <taxon>Gammaproteobacteria</taxon>
        <taxon>Moraxellales</taxon>
        <taxon>Moraxellaceae</taxon>
        <taxon>Acinetobacter</taxon>
    </lineage>
</organism>
<sequence>MEQTTLFLVQSAADQAWSDLVKMAQSDDCIVLIGDAAIKVTRSITAAYSNIYCLNNEHSLIVEELRAEILAIDYAQLADLSLKFKRCISLK</sequence>
<gene>
    <name evidence="1" type="ORF">CW311_06560</name>
</gene>
<evidence type="ECO:0008006" key="3">
    <source>
        <dbReference type="Google" id="ProtNLM"/>
    </source>
</evidence>
<name>A0A2N0WHB7_9GAMM</name>
<proteinExistence type="predicted"/>
<dbReference type="AlphaFoldDB" id="A0A2N0WHB7"/>